<comment type="caution">
    <text evidence="1">The sequence shown here is derived from an EMBL/GenBank/DDBJ whole genome shotgun (WGS) entry which is preliminary data.</text>
</comment>
<gene>
    <name evidence="1" type="ORF">BUALT_Bualt03G0096600</name>
</gene>
<proteinExistence type="predicted"/>
<dbReference type="Proteomes" id="UP000826271">
    <property type="component" value="Unassembled WGS sequence"/>
</dbReference>
<name>A0AAV6XZ61_9LAMI</name>
<accession>A0AAV6XZ61</accession>
<sequence length="332" mass="37201">MGCISSKAIGRSMSIREELNHGFQSTSVAAWEELLTSHSGNDQLFAFVRSSTNKRRTSSLALPPTDPQTPQYSFNVIADNDEKPEAKPTTEIAGELDFIRFTRSKSCQILREKETLNLATESDGLNENKLDWKDKSLAGSTSFHTVEEYDALLERIHKLTASNGSFDDCCSSPEVKSRQSNALDEHQMDGCNQRVTEDSLNQEDPSSLDKFKNVLQGGSASGCETGWKRKERAKELKNLDVLNIDFPRVKKWIQMEGEVYSPGTYVTPKFGSYNTKVTPAMEEKGSGEDNVFSPDLLAAFEDCMEQLQVEEDTILSHMDGHFLVEDEMENRV</sequence>
<keyword evidence="2" id="KW-1185">Reference proteome</keyword>
<evidence type="ECO:0000313" key="2">
    <source>
        <dbReference type="Proteomes" id="UP000826271"/>
    </source>
</evidence>
<dbReference type="EMBL" id="WHWC01000003">
    <property type="protein sequence ID" value="KAG8385932.1"/>
    <property type="molecule type" value="Genomic_DNA"/>
</dbReference>
<reference evidence="1" key="1">
    <citation type="submission" date="2019-10" db="EMBL/GenBank/DDBJ databases">
        <authorList>
            <person name="Zhang R."/>
            <person name="Pan Y."/>
            <person name="Wang J."/>
            <person name="Ma R."/>
            <person name="Yu S."/>
        </authorList>
    </citation>
    <scope>NUCLEOTIDE SEQUENCE</scope>
    <source>
        <strain evidence="1">LA-IB0</strain>
        <tissue evidence="1">Leaf</tissue>
    </source>
</reference>
<organism evidence="1 2">
    <name type="scientific">Buddleja alternifolia</name>
    <dbReference type="NCBI Taxonomy" id="168488"/>
    <lineage>
        <taxon>Eukaryota</taxon>
        <taxon>Viridiplantae</taxon>
        <taxon>Streptophyta</taxon>
        <taxon>Embryophyta</taxon>
        <taxon>Tracheophyta</taxon>
        <taxon>Spermatophyta</taxon>
        <taxon>Magnoliopsida</taxon>
        <taxon>eudicotyledons</taxon>
        <taxon>Gunneridae</taxon>
        <taxon>Pentapetalae</taxon>
        <taxon>asterids</taxon>
        <taxon>lamiids</taxon>
        <taxon>Lamiales</taxon>
        <taxon>Scrophulariaceae</taxon>
        <taxon>Buddlejeae</taxon>
        <taxon>Buddleja</taxon>
    </lineage>
</organism>
<protein>
    <submittedName>
        <fullName evidence="1">Uncharacterized protein</fullName>
    </submittedName>
</protein>
<dbReference type="AlphaFoldDB" id="A0AAV6XZ61"/>
<evidence type="ECO:0000313" key="1">
    <source>
        <dbReference type="EMBL" id="KAG8385932.1"/>
    </source>
</evidence>